<comment type="caution">
    <text evidence="1">The sequence shown here is derived from an EMBL/GenBank/DDBJ whole genome shotgun (WGS) entry which is preliminary data.</text>
</comment>
<evidence type="ECO:0008006" key="3">
    <source>
        <dbReference type="Google" id="ProtNLM"/>
    </source>
</evidence>
<proteinExistence type="predicted"/>
<evidence type="ECO:0000313" key="1">
    <source>
        <dbReference type="EMBL" id="MBP1862150.1"/>
    </source>
</evidence>
<protein>
    <recommendedName>
        <fullName evidence="3">DUF2190 domain-containing protein</fullName>
    </recommendedName>
</protein>
<gene>
    <name evidence="1" type="ORF">J2Z75_005681</name>
</gene>
<reference evidence="1 2" key="1">
    <citation type="submission" date="2021-03" db="EMBL/GenBank/DDBJ databases">
        <title>Genomic Encyclopedia of Type Strains, Phase IV (KMG-IV): sequencing the most valuable type-strain genomes for metagenomic binning, comparative biology and taxonomic classification.</title>
        <authorList>
            <person name="Goeker M."/>
        </authorList>
    </citation>
    <scope>NUCLEOTIDE SEQUENCE [LARGE SCALE GENOMIC DNA]</scope>
    <source>
        <strain evidence="1 2">DSM 26427</strain>
    </source>
</reference>
<evidence type="ECO:0000313" key="2">
    <source>
        <dbReference type="Proteomes" id="UP000823786"/>
    </source>
</evidence>
<organism evidence="1 2">
    <name type="scientific">Rhizobium herbae</name>
    <dbReference type="NCBI Taxonomy" id="508661"/>
    <lineage>
        <taxon>Bacteria</taxon>
        <taxon>Pseudomonadati</taxon>
        <taxon>Pseudomonadota</taxon>
        <taxon>Alphaproteobacteria</taxon>
        <taxon>Hyphomicrobiales</taxon>
        <taxon>Rhizobiaceae</taxon>
        <taxon>Rhizobium/Agrobacterium group</taxon>
        <taxon>Rhizobium</taxon>
    </lineage>
</organism>
<name>A0ABS4EW12_9HYPH</name>
<dbReference type="EMBL" id="JAGGJV010000014">
    <property type="protein sequence ID" value="MBP1862150.1"/>
    <property type="molecule type" value="Genomic_DNA"/>
</dbReference>
<keyword evidence="2" id="KW-1185">Reference proteome</keyword>
<sequence length="112" mass="11641">MQYFHDVLSLTATATSLFDALDLVGFTDAKVTTDDAPVKGIAKHPATEIGLDVALLAIGIARVRARGIVTKGDRLMSAAAGGVKKIGASPVNDFAWALTTAADGEFVTILVR</sequence>
<dbReference type="RefSeq" id="WP_209857133.1">
    <property type="nucleotide sequence ID" value="NZ_JAGGJV010000014.1"/>
</dbReference>
<accession>A0ABS4EW12</accession>
<dbReference type="Proteomes" id="UP000823786">
    <property type="component" value="Unassembled WGS sequence"/>
</dbReference>